<evidence type="ECO:0000256" key="1">
    <source>
        <dbReference type="SAM" id="MobiDB-lite"/>
    </source>
</evidence>
<feature type="compositionally biased region" description="Polar residues" evidence="1">
    <location>
        <begin position="1"/>
        <end position="18"/>
    </location>
</feature>
<accession>A0ABR2JEU3</accession>
<protein>
    <submittedName>
        <fullName evidence="2">Uncharacterized protein</fullName>
    </submittedName>
</protein>
<reference evidence="2 3" key="1">
    <citation type="submission" date="2024-04" db="EMBL/GenBank/DDBJ databases">
        <title>Tritrichomonas musculus Genome.</title>
        <authorList>
            <person name="Alves-Ferreira E."/>
            <person name="Grigg M."/>
            <person name="Lorenzi H."/>
            <person name="Galac M."/>
        </authorList>
    </citation>
    <scope>NUCLEOTIDE SEQUENCE [LARGE SCALE GENOMIC DNA]</scope>
    <source>
        <strain evidence="2 3">EAF2021</strain>
    </source>
</reference>
<feature type="compositionally biased region" description="Basic and acidic residues" evidence="1">
    <location>
        <begin position="29"/>
        <end position="58"/>
    </location>
</feature>
<evidence type="ECO:0000313" key="3">
    <source>
        <dbReference type="Proteomes" id="UP001470230"/>
    </source>
</evidence>
<proteinExistence type="predicted"/>
<name>A0ABR2JEU3_9EUKA</name>
<organism evidence="2 3">
    <name type="scientific">Tritrichomonas musculus</name>
    <dbReference type="NCBI Taxonomy" id="1915356"/>
    <lineage>
        <taxon>Eukaryota</taxon>
        <taxon>Metamonada</taxon>
        <taxon>Parabasalia</taxon>
        <taxon>Tritrichomonadida</taxon>
        <taxon>Tritrichomonadidae</taxon>
        <taxon>Tritrichomonas</taxon>
    </lineage>
</organism>
<evidence type="ECO:0000313" key="2">
    <source>
        <dbReference type="EMBL" id="KAK8875662.1"/>
    </source>
</evidence>
<keyword evidence="3" id="KW-1185">Reference proteome</keyword>
<dbReference type="EMBL" id="JAPFFF010000012">
    <property type="protein sequence ID" value="KAK8875662.1"/>
    <property type="molecule type" value="Genomic_DNA"/>
</dbReference>
<gene>
    <name evidence="2" type="ORF">M9Y10_005836</name>
</gene>
<comment type="caution">
    <text evidence="2">The sequence shown here is derived from an EMBL/GenBank/DDBJ whole genome shotgun (WGS) entry which is preliminary data.</text>
</comment>
<feature type="region of interest" description="Disordered" evidence="1">
    <location>
        <begin position="1"/>
        <end position="58"/>
    </location>
</feature>
<dbReference type="Proteomes" id="UP001470230">
    <property type="component" value="Unassembled WGS sequence"/>
</dbReference>
<sequence>MNPRNNKGPKNQKTQSKLILNLGHQKTKEHKEAKEQNKSKTIKTKENAKEKQNQEVND</sequence>